<evidence type="ECO:0000256" key="1">
    <source>
        <dbReference type="ARBA" id="ARBA00022737"/>
    </source>
</evidence>
<evidence type="ECO:0000256" key="2">
    <source>
        <dbReference type="ARBA" id="ARBA00022803"/>
    </source>
</evidence>
<dbReference type="AlphaFoldDB" id="A0AAN6LZE2"/>
<feature type="compositionally biased region" description="Basic and acidic residues" evidence="4">
    <location>
        <begin position="436"/>
        <end position="448"/>
    </location>
</feature>
<keyword evidence="7" id="KW-1185">Reference proteome</keyword>
<proteinExistence type="predicted"/>
<evidence type="ECO:0000313" key="6">
    <source>
        <dbReference type="EMBL" id="KAK3208134.1"/>
    </source>
</evidence>
<keyword evidence="2" id="KW-0802">TPR repeat</keyword>
<feature type="region of interest" description="Disordered" evidence="4">
    <location>
        <begin position="409"/>
        <end position="465"/>
    </location>
</feature>
<sequence length="465" mass="52416">MAEPTNDVAAENAELPATREKLNELTQAASLQYSLKNFSAAADHYADAAEIQGKLNGEMAPENAELLFNYGRALYKVAIAKSDVLGTKVVQEEKKAPKKKKKAKKPAEDGKEKEMDIVAQAKQVRKEEQRERDRLGIETPKSRLPTLKPYFQLMDDWEDSEDEEDDENEEGEEEEQDDFADAFQMFDLARVLYHKQVEALEVIDDTDKGKGKKELKPEVRLIKEKLADIYGFLTDLSFENERFHDAIPDARTSLALLEELYPSSHEKIVSAHYTLSLALEFASVSKIREQQANQDAAADPLQETEDTPLDWDLRNEAIKHTYLAIENQEAHLKKAEEALSSETFTPEKRKELDAELADKKGMLEDLKTRLVDLKEDPTKQKVDEVDPTVFNGMLAGLLNAPLEEQKRKLAEATKTANDLSGLVKPKKKKNTPAATSDDKASGKRKLEVVEEDNANGKRAKTEEKE</sequence>
<dbReference type="InterPro" id="IPR011990">
    <property type="entry name" value="TPR-like_helical_dom_sf"/>
</dbReference>
<feature type="domain" description="Tetratricopeptide SHNi-TPR" evidence="5">
    <location>
        <begin position="227"/>
        <end position="263"/>
    </location>
</feature>
<dbReference type="PANTHER" id="PTHR15081">
    <property type="entry name" value="NUCLEAR AUTOANTIGENIC SPERM PROTEIN NASP -RELATED"/>
    <property type="match status" value="1"/>
</dbReference>
<feature type="region of interest" description="Disordered" evidence="4">
    <location>
        <begin position="158"/>
        <end position="177"/>
    </location>
</feature>
<feature type="region of interest" description="Disordered" evidence="4">
    <location>
        <begin position="92"/>
        <end position="114"/>
    </location>
</feature>
<evidence type="ECO:0000313" key="7">
    <source>
        <dbReference type="Proteomes" id="UP001280581"/>
    </source>
</evidence>
<organism evidence="6 7">
    <name type="scientific">Pseudopithomyces chartarum</name>
    <dbReference type="NCBI Taxonomy" id="1892770"/>
    <lineage>
        <taxon>Eukaryota</taxon>
        <taxon>Fungi</taxon>
        <taxon>Dikarya</taxon>
        <taxon>Ascomycota</taxon>
        <taxon>Pezizomycotina</taxon>
        <taxon>Dothideomycetes</taxon>
        <taxon>Pleosporomycetidae</taxon>
        <taxon>Pleosporales</taxon>
        <taxon>Massarineae</taxon>
        <taxon>Didymosphaeriaceae</taxon>
        <taxon>Pseudopithomyces</taxon>
    </lineage>
</organism>
<evidence type="ECO:0000259" key="5">
    <source>
        <dbReference type="Pfam" id="PF10516"/>
    </source>
</evidence>
<dbReference type="GO" id="GO:0005654">
    <property type="term" value="C:nucleoplasm"/>
    <property type="evidence" value="ECO:0007669"/>
    <property type="project" value="TreeGrafter"/>
</dbReference>
<dbReference type="PANTHER" id="PTHR15081:SF1">
    <property type="entry name" value="NUCLEAR AUTOANTIGENIC SPERM PROTEIN"/>
    <property type="match status" value="1"/>
</dbReference>
<dbReference type="InterPro" id="IPR051730">
    <property type="entry name" value="NASP-like"/>
</dbReference>
<dbReference type="InterPro" id="IPR019544">
    <property type="entry name" value="Tetratricopeptide_SHNi-TPR_dom"/>
</dbReference>
<gene>
    <name evidence="6" type="ORF">GRF29_96g1491569</name>
</gene>
<protein>
    <recommendedName>
        <fullName evidence="5">Tetratricopeptide SHNi-TPR domain-containing protein</fullName>
    </recommendedName>
</protein>
<evidence type="ECO:0000256" key="3">
    <source>
        <dbReference type="SAM" id="Coils"/>
    </source>
</evidence>
<feature type="compositionally biased region" description="Basic and acidic residues" evidence="4">
    <location>
        <begin position="105"/>
        <end position="114"/>
    </location>
</feature>
<name>A0AAN6LZE2_9PLEO</name>
<comment type="caution">
    <text evidence="6">The sequence shown here is derived from an EMBL/GenBank/DDBJ whole genome shotgun (WGS) entry which is preliminary data.</text>
</comment>
<dbReference type="EMBL" id="WVTA01000008">
    <property type="protein sequence ID" value="KAK3208134.1"/>
    <property type="molecule type" value="Genomic_DNA"/>
</dbReference>
<dbReference type="Pfam" id="PF10516">
    <property type="entry name" value="SHNi-TPR"/>
    <property type="match status" value="1"/>
</dbReference>
<keyword evidence="1" id="KW-0677">Repeat</keyword>
<dbReference type="GO" id="GO:0006335">
    <property type="term" value="P:DNA replication-dependent chromatin assembly"/>
    <property type="evidence" value="ECO:0007669"/>
    <property type="project" value="TreeGrafter"/>
</dbReference>
<dbReference type="GO" id="GO:0042393">
    <property type="term" value="F:histone binding"/>
    <property type="evidence" value="ECO:0007669"/>
    <property type="project" value="TreeGrafter"/>
</dbReference>
<dbReference type="GO" id="GO:0034080">
    <property type="term" value="P:CENP-A containing chromatin assembly"/>
    <property type="evidence" value="ECO:0007669"/>
    <property type="project" value="TreeGrafter"/>
</dbReference>
<dbReference type="Proteomes" id="UP001280581">
    <property type="component" value="Unassembled WGS sequence"/>
</dbReference>
<reference evidence="6 7" key="1">
    <citation type="submission" date="2021-02" db="EMBL/GenBank/DDBJ databases">
        <title>Genome assembly of Pseudopithomyces chartarum.</title>
        <authorList>
            <person name="Jauregui R."/>
            <person name="Singh J."/>
            <person name="Voisey C."/>
        </authorList>
    </citation>
    <scope>NUCLEOTIDE SEQUENCE [LARGE SCALE GENOMIC DNA]</scope>
    <source>
        <strain evidence="6 7">AGR01</strain>
    </source>
</reference>
<feature type="coiled-coil region" evidence="3">
    <location>
        <begin position="349"/>
        <end position="376"/>
    </location>
</feature>
<accession>A0AAN6LZE2</accession>
<keyword evidence="3" id="KW-0175">Coiled coil</keyword>
<evidence type="ECO:0000256" key="4">
    <source>
        <dbReference type="SAM" id="MobiDB-lite"/>
    </source>
</evidence>
<dbReference type="Gene3D" id="1.25.40.10">
    <property type="entry name" value="Tetratricopeptide repeat domain"/>
    <property type="match status" value="1"/>
</dbReference>